<evidence type="ECO:0000256" key="6">
    <source>
        <dbReference type="SAM" id="MobiDB-lite"/>
    </source>
</evidence>
<dbReference type="InterPro" id="IPR038441">
    <property type="entry name" value="THAP_Znf_sf"/>
</dbReference>
<keyword evidence="3" id="KW-0862">Zinc</keyword>
<accession>A0A5N5T9Q1</accession>
<feature type="compositionally biased region" description="Acidic residues" evidence="6">
    <location>
        <begin position="149"/>
        <end position="158"/>
    </location>
</feature>
<dbReference type="GO" id="GO:0003677">
    <property type="term" value="F:DNA binding"/>
    <property type="evidence" value="ECO:0007669"/>
    <property type="project" value="UniProtKB-UniRule"/>
</dbReference>
<keyword evidence="4 5" id="KW-0238">DNA-binding</keyword>
<dbReference type="InterPro" id="IPR006612">
    <property type="entry name" value="THAP_Znf"/>
</dbReference>
<dbReference type="EMBL" id="SEYY01009416">
    <property type="protein sequence ID" value="KAB7501815.1"/>
    <property type="molecule type" value="Genomic_DNA"/>
</dbReference>
<dbReference type="OrthoDB" id="6754832at2759"/>
<evidence type="ECO:0000259" key="7">
    <source>
        <dbReference type="PROSITE" id="PS50950"/>
    </source>
</evidence>
<keyword evidence="9" id="KW-1185">Reference proteome</keyword>
<dbReference type="PROSITE" id="PS50950">
    <property type="entry name" value="ZF_THAP"/>
    <property type="match status" value="1"/>
</dbReference>
<feature type="region of interest" description="Disordered" evidence="6">
    <location>
        <begin position="83"/>
        <end position="108"/>
    </location>
</feature>
<feature type="domain" description="THAP-type" evidence="7">
    <location>
        <begin position="1"/>
        <end position="77"/>
    </location>
</feature>
<dbReference type="Gene3D" id="6.20.210.20">
    <property type="entry name" value="THAP domain"/>
    <property type="match status" value="1"/>
</dbReference>
<comment type="caution">
    <text evidence="8">The sequence shown here is derived from an EMBL/GenBank/DDBJ whole genome shotgun (WGS) entry which is preliminary data.</text>
</comment>
<feature type="compositionally biased region" description="Polar residues" evidence="6">
    <location>
        <begin position="83"/>
        <end position="94"/>
    </location>
</feature>
<feature type="region of interest" description="Disordered" evidence="6">
    <location>
        <begin position="131"/>
        <end position="158"/>
    </location>
</feature>
<evidence type="ECO:0000256" key="1">
    <source>
        <dbReference type="ARBA" id="ARBA00022723"/>
    </source>
</evidence>
<dbReference type="SUPFAM" id="SSF57716">
    <property type="entry name" value="Glucocorticoid receptor-like (DNA-binding domain)"/>
    <property type="match status" value="1"/>
</dbReference>
<keyword evidence="2 5" id="KW-0863">Zinc-finger</keyword>
<dbReference type="Proteomes" id="UP000326759">
    <property type="component" value="Unassembled WGS sequence"/>
</dbReference>
<evidence type="ECO:0000256" key="5">
    <source>
        <dbReference type="PROSITE-ProRule" id="PRU00309"/>
    </source>
</evidence>
<dbReference type="SMART" id="SM00980">
    <property type="entry name" value="THAP"/>
    <property type="match status" value="1"/>
</dbReference>
<evidence type="ECO:0000256" key="4">
    <source>
        <dbReference type="ARBA" id="ARBA00023125"/>
    </source>
</evidence>
<sequence>MPTCFALFCNHDSRRETCRMFQFPNNPDIRKQWLNKTRRTDLQLKSSSRICSCHFVKGKKHNGPTLFAWTNYISKIRRDLDNSTDVRNLSNRTDGSLPKESPIESNNSLPLLEVEVKTELVDVKTSEVEHVETKPNISDCAPISQTHYDDDERGENFS</sequence>
<dbReference type="AlphaFoldDB" id="A0A5N5T9Q1"/>
<dbReference type="Pfam" id="PF05485">
    <property type="entry name" value="THAP"/>
    <property type="match status" value="1"/>
</dbReference>
<evidence type="ECO:0000313" key="8">
    <source>
        <dbReference type="EMBL" id="KAB7501815.1"/>
    </source>
</evidence>
<dbReference type="GO" id="GO:0008270">
    <property type="term" value="F:zinc ion binding"/>
    <property type="evidence" value="ECO:0007669"/>
    <property type="project" value="UniProtKB-KW"/>
</dbReference>
<protein>
    <recommendedName>
        <fullName evidence="7">THAP-type domain-containing protein</fullName>
    </recommendedName>
</protein>
<evidence type="ECO:0000313" key="9">
    <source>
        <dbReference type="Proteomes" id="UP000326759"/>
    </source>
</evidence>
<evidence type="ECO:0000256" key="3">
    <source>
        <dbReference type="ARBA" id="ARBA00022833"/>
    </source>
</evidence>
<organism evidence="8 9">
    <name type="scientific">Armadillidium nasatum</name>
    <dbReference type="NCBI Taxonomy" id="96803"/>
    <lineage>
        <taxon>Eukaryota</taxon>
        <taxon>Metazoa</taxon>
        <taxon>Ecdysozoa</taxon>
        <taxon>Arthropoda</taxon>
        <taxon>Crustacea</taxon>
        <taxon>Multicrustacea</taxon>
        <taxon>Malacostraca</taxon>
        <taxon>Eumalacostraca</taxon>
        <taxon>Peracarida</taxon>
        <taxon>Isopoda</taxon>
        <taxon>Oniscidea</taxon>
        <taxon>Crinocheta</taxon>
        <taxon>Armadillidiidae</taxon>
        <taxon>Armadillidium</taxon>
    </lineage>
</organism>
<keyword evidence="1" id="KW-0479">Metal-binding</keyword>
<evidence type="ECO:0000256" key="2">
    <source>
        <dbReference type="ARBA" id="ARBA00022771"/>
    </source>
</evidence>
<proteinExistence type="predicted"/>
<gene>
    <name evidence="8" type="ORF">Anas_10920</name>
</gene>
<reference evidence="8 9" key="1">
    <citation type="journal article" date="2019" name="PLoS Biol.">
        <title>Sex chromosomes control vertical transmission of feminizing Wolbachia symbionts in an isopod.</title>
        <authorList>
            <person name="Becking T."/>
            <person name="Chebbi M.A."/>
            <person name="Giraud I."/>
            <person name="Moumen B."/>
            <person name="Laverre T."/>
            <person name="Caubet Y."/>
            <person name="Peccoud J."/>
            <person name="Gilbert C."/>
            <person name="Cordaux R."/>
        </authorList>
    </citation>
    <scope>NUCLEOTIDE SEQUENCE [LARGE SCALE GENOMIC DNA]</scope>
    <source>
        <strain evidence="8">ANa2</strain>
        <tissue evidence="8">Whole body excluding digestive tract and cuticle</tissue>
    </source>
</reference>
<name>A0A5N5T9Q1_9CRUS</name>